<dbReference type="InterPro" id="IPR036388">
    <property type="entry name" value="WH-like_DNA-bd_sf"/>
</dbReference>
<dbReference type="AlphaFoldDB" id="A0A7H1BHW3"/>
<dbReference type="EMBL" id="CP061281">
    <property type="protein sequence ID" value="QNS08318.1"/>
    <property type="molecule type" value="Genomic_DNA"/>
</dbReference>
<protein>
    <recommendedName>
        <fullName evidence="6">RNA polymerase sigma factor</fullName>
    </recommendedName>
</protein>
<evidence type="ECO:0000256" key="1">
    <source>
        <dbReference type="ARBA" id="ARBA00010641"/>
    </source>
</evidence>
<dbReference type="InterPro" id="IPR007630">
    <property type="entry name" value="RNA_pol_sigma70_r4"/>
</dbReference>
<dbReference type="PANTHER" id="PTHR43133:SF62">
    <property type="entry name" value="RNA POLYMERASE SIGMA FACTOR SIGZ"/>
    <property type="match status" value="1"/>
</dbReference>
<dbReference type="GO" id="GO:0016987">
    <property type="term" value="F:sigma factor activity"/>
    <property type="evidence" value="ECO:0007669"/>
    <property type="project" value="UniProtKB-KW"/>
</dbReference>
<reference evidence="9 10" key="1">
    <citation type="submission" date="2020-09" db="EMBL/GenBank/DDBJ databases">
        <title>A novel species.</title>
        <authorList>
            <person name="Gao J."/>
        </authorList>
    </citation>
    <scope>NUCLEOTIDE SEQUENCE [LARGE SCALE GENOMIC DNA]</scope>
    <source>
        <strain evidence="9 10">CRXT-Y-14</strain>
    </source>
</reference>
<dbReference type="InterPro" id="IPR013325">
    <property type="entry name" value="RNA_pol_sigma_r2"/>
</dbReference>
<dbReference type="Pfam" id="PF04542">
    <property type="entry name" value="Sigma70_r2"/>
    <property type="match status" value="1"/>
</dbReference>
<dbReference type="CDD" id="cd06171">
    <property type="entry name" value="Sigma70_r4"/>
    <property type="match status" value="1"/>
</dbReference>
<dbReference type="SUPFAM" id="SSF88659">
    <property type="entry name" value="Sigma3 and sigma4 domains of RNA polymerase sigma factors"/>
    <property type="match status" value="1"/>
</dbReference>
<evidence type="ECO:0000256" key="6">
    <source>
        <dbReference type="RuleBase" id="RU000716"/>
    </source>
</evidence>
<keyword evidence="5 6" id="KW-0804">Transcription</keyword>
<dbReference type="GO" id="GO:0006352">
    <property type="term" value="P:DNA-templated transcription initiation"/>
    <property type="evidence" value="ECO:0007669"/>
    <property type="project" value="InterPro"/>
</dbReference>
<sequence length="200" mass="22238">MTTTHKVHPEQGSATVAGVPTDKVLAEAFLRGDEDGCRQVYERWAALVHNIARRALGDSRDAEDVTQQVFLAAWQGRRGFRPERGNAPSWLVGIARHKIADAHAARARQARLAAAARSEQDMHVPLPEGRLAQQTVDRVVVRHELSLLPPAQREVLWLTFYADLPQSQIAARTGLPLGTVKSHARRGMHTLRLRLEQPAH</sequence>
<dbReference type="KEGG" id="sxn:IAG42_35100"/>
<dbReference type="Gene3D" id="1.10.1740.10">
    <property type="match status" value="1"/>
</dbReference>
<accession>A0A7H1BHW3</accession>
<dbReference type="RefSeq" id="WP_188340979.1">
    <property type="nucleotide sequence ID" value="NZ_CP061281.1"/>
</dbReference>
<dbReference type="SUPFAM" id="SSF88946">
    <property type="entry name" value="Sigma2 domain of RNA polymerase sigma factors"/>
    <property type="match status" value="1"/>
</dbReference>
<keyword evidence="2 6" id="KW-0805">Transcription regulation</keyword>
<comment type="similarity">
    <text evidence="1 6">Belongs to the sigma-70 factor family. ECF subfamily.</text>
</comment>
<dbReference type="GO" id="GO:0003677">
    <property type="term" value="F:DNA binding"/>
    <property type="evidence" value="ECO:0007669"/>
    <property type="project" value="UniProtKB-KW"/>
</dbReference>
<organism evidence="9 10">
    <name type="scientific">Streptomyces xanthii</name>
    <dbReference type="NCBI Taxonomy" id="2768069"/>
    <lineage>
        <taxon>Bacteria</taxon>
        <taxon>Bacillati</taxon>
        <taxon>Actinomycetota</taxon>
        <taxon>Actinomycetes</taxon>
        <taxon>Kitasatosporales</taxon>
        <taxon>Streptomycetaceae</taxon>
        <taxon>Streptomyces</taxon>
    </lineage>
</organism>
<dbReference type="InterPro" id="IPR013324">
    <property type="entry name" value="RNA_pol_sigma_r3/r4-like"/>
</dbReference>
<keyword evidence="10" id="KW-1185">Reference proteome</keyword>
<name>A0A7H1BHW3_9ACTN</name>
<dbReference type="Pfam" id="PF04545">
    <property type="entry name" value="Sigma70_r4"/>
    <property type="match status" value="1"/>
</dbReference>
<dbReference type="Proteomes" id="UP000516428">
    <property type="component" value="Chromosome"/>
</dbReference>
<dbReference type="Gene3D" id="1.10.10.10">
    <property type="entry name" value="Winged helix-like DNA-binding domain superfamily/Winged helix DNA-binding domain"/>
    <property type="match status" value="1"/>
</dbReference>
<gene>
    <name evidence="9" type="ORF">IAG42_35100</name>
</gene>
<dbReference type="PANTHER" id="PTHR43133">
    <property type="entry name" value="RNA POLYMERASE ECF-TYPE SIGMA FACTO"/>
    <property type="match status" value="1"/>
</dbReference>
<dbReference type="InterPro" id="IPR039425">
    <property type="entry name" value="RNA_pol_sigma-70-like"/>
</dbReference>
<keyword evidence="3 6" id="KW-0731">Sigma factor</keyword>
<dbReference type="NCBIfam" id="TIGR02937">
    <property type="entry name" value="sigma70-ECF"/>
    <property type="match status" value="1"/>
</dbReference>
<dbReference type="PROSITE" id="PS01063">
    <property type="entry name" value="SIGMA70_ECF"/>
    <property type="match status" value="1"/>
</dbReference>
<evidence type="ECO:0000256" key="2">
    <source>
        <dbReference type="ARBA" id="ARBA00023015"/>
    </source>
</evidence>
<evidence type="ECO:0000256" key="4">
    <source>
        <dbReference type="ARBA" id="ARBA00023125"/>
    </source>
</evidence>
<feature type="domain" description="RNA polymerase sigma-70 region 2" evidence="7">
    <location>
        <begin position="41"/>
        <end position="108"/>
    </location>
</feature>
<proteinExistence type="inferred from homology"/>
<feature type="domain" description="RNA polymerase sigma-70 region 4" evidence="8">
    <location>
        <begin position="145"/>
        <end position="192"/>
    </location>
</feature>
<dbReference type="InterPro" id="IPR007627">
    <property type="entry name" value="RNA_pol_sigma70_r2"/>
</dbReference>
<evidence type="ECO:0000256" key="5">
    <source>
        <dbReference type="ARBA" id="ARBA00023163"/>
    </source>
</evidence>
<evidence type="ECO:0000259" key="8">
    <source>
        <dbReference type="Pfam" id="PF04545"/>
    </source>
</evidence>
<keyword evidence="4 6" id="KW-0238">DNA-binding</keyword>
<evidence type="ECO:0000313" key="10">
    <source>
        <dbReference type="Proteomes" id="UP000516428"/>
    </source>
</evidence>
<evidence type="ECO:0000259" key="7">
    <source>
        <dbReference type="Pfam" id="PF04542"/>
    </source>
</evidence>
<evidence type="ECO:0000313" key="9">
    <source>
        <dbReference type="EMBL" id="QNS08318.1"/>
    </source>
</evidence>
<evidence type="ECO:0000256" key="3">
    <source>
        <dbReference type="ARBA" id="ARBA00023082"/>
    </source>
</evidence>
<dbReference type="InterPro" id="IPR014284">
    <property type="entry name" value="RNA_pol_sigma-70_dom"/>
</dbReference>
<dbReference type="InterPro" id="IPR000838">
    <property type="entry name" value="RNA_pol_sigma70_ECF_CS"/>
</dbReference>